<evidence type="ECO:0000256" key="3">
    <source>
        <dbReference type="ARBA" id="ARBA00023002"/>
    </source>
</evidence>
<evidence type="ECO:0000259" key="4">
    <source>
        <dbReference type="Pfam" id="PF01872"/>
    </source>
</evidence>
<comment type="caution">
    <text evidence="5">The sequence shown here is derived from an EMBL/GenBank/DDBJ whole genome shotgun (WGS) entry which is preliminary data.</text>
</comment>
<dbReference type="SUPFAM" id="SSF53597">
    <property type="entry name" value="Dihydrofolate reductase-like"/>
    <property type="match status" value="1"/>
</dbReference>
<comment type="pathway">
    <text evidence="1">Cofactor biosynthesis; riboflavin biosynthesis.</text>
</comment>
<dbReference type="Pfam" id="PF01872">
    <property type="entry name" value="RibD_C"/>
    <property type="match status" value="1"/>
</dbReference>
<dbReference type="GO" id="GO:0008703">
    <property type="term" value="F:5-amino-6-(5-phosphoribosylamino)uracil reductase activity"/>
    <property type="evidence" value="ECO:0007669"/>
    <property type="project" value="InterPro"/>
</dbReference>
<evidence type="ECO:0000313" key="5">
    <source>
        <dbReference type="EMBL" id="PCC82859.1"/>
    </source>
</evidence>
<gene>
    <name evidence="5" type="ORF">COM45_06770</name>
</gene>
<dbReference type="Proteomes" id="UP000218690">
    <property type="component" value="Unassembled WGS sequence"/>
</dbReference>
<protein>
    <submittedName>
        <fullName evidence="5">Deaminase</fullName>
    </submittedName>
</protein>
<feature type="domain" description="Bacterial bifunctional deaminase-reductase C-terminal" evidence="4">
    <location>
        <begin position="29"/>
        <end position="177"/>
    </location>
</feature>
<dbReference type="GO" id="GO:0009231">
    <property type="term" value="P:riboflavin biosynthetic process"/>
    <property type="evidence" value="ECO:0007669"/>
    <property type="project" value="InterPro"/>
</dbReference>
<dbReference type="PANTHER" id="PTHR38011">
    <property type="entry name" value="DIHYDROFOLATE REDUCTASE FAMILY PROTEIN (AFU_ORTHOLOGUE AFUA_8G06820)"/>
    <property type="match status" value="1"/>
</dbReference>
<reference evidence="5 6" key="1">
    <citation type="submission" date="2017-09" db="EMBL/GenBank/DDBJ databases">
        <title>Draft Genome Sequence of Corynebacterium accolens AH4003.</title>
        <authorList>
            <person name="Chen Y."/>
            <person name="Oosthuysen W.F."/>
            <person name="Kelley S."/>
            <person name="Horswill A."/>
        </authorList>
    </citation>
    <scope>NUCLEOTIDE SEQUENCE [LARGE SCALE GENOMIC DNA]</scope>
    <source>
        <strain evidence="5 6">AH4003</strain>
    </source>
</reference>
<keyword evidence="3" id="KW-0560">Oxidoreductase</keyword>
<dbReference type="EMBL" id="NWBP01000022">
    <property type="protein sequence ID" value="PCC82859.1"/>
    <property type="molecule type" value="Genomic_DNA"/>
</dbReference>
<evidence type="ECO:0000256" key="2">
    <source>
        <dbReference type="ARBA" id="ARBA00022857"/>
    </source>
</evidence>
<evidence type="ECO:0000313" key="6">
    <source>
        <dbReference type="Proteomes" id="UP000218690"/>
    </source>
</evidence>
<dbReference type="InterPro" id="IPR002734">
    <property type="entry name" value="RibDG_C"/>
</dbReference>
<accession>A0A2A4AK45</accession>
<dbReference type="InterPro" id="IPR024072">
    <property type="entry name" value="DHFR-like_dom_sf"/>
</dbReference>
<dbReference type="PANTHER" id="PTHR38011:SF7">
    <property type="entry name" value="2,5-DIAMINO-6-RIBOSYLAMINO-4(3H)-PYRIMIDINONE 5'-PHOSPHATE REDUCTASE"/>
    <property type="match status" value="1"/>
</dbReference>
<keyword evidence="2" id="KW-0521">NADP</keyword>
<name>A0A2A4AK45_9CORY</name>
<sequence length="225" mass="23268">MSESIDVSTLVGPDEPGIRLIEVSTLSGSATIDGTSDAMGNDNDAALFAALREWADVAVVGSGTVKAEDYEGSSPGKARIAVMSNSLDLDVESKLFNVGTPPIILTPDENLGTTAAKRLEEAGATLLGTGDGTIPSVVEALRAKGWSRISCEGGPGIYSLFIAAGMVDKLYLTLDPHLSPTVSQPLVHAPDEETANAQPLSLSLESVIPDADGTVFLRYAVVDAP</sequence>
<organism evidence="5 6">
    <name type="scientific">Corynebacterium accolens</name>
    <dbReference type="NCBI Taxonomy" id="38284"/>
    <lineage>
        <taxon>Bacteria</taxon>
        <taxon>Bacillati</taxon>
        <taxon>Actinomycetota</taxon>
        <taxon>Actinomycetes</taxon>
        <taxon>Mycobacteriales</taxon>
        <taxon>Corynebacteriaceae</taxon>
        <taxon>Corynebacterium</taxon>
    </lineage>
</organism>
<proteinExistence type="predicted"/>
<dbReference type="InterPro" id="IPR050765">
    <property type="entry name" value="Riboflavin_Biosynth_HTPR"/>
</dbReference>
<evidence type="ECO:0000256" key="1">
    <source>
        <dbReference type="ARBA" id="ARBA00005104"/>
    </source>
</evidence>
<dbReference type="AlphaFoldDB" id="A0A2A4AK45"/>
<dbReference type="Gene3D" id="3.40.430.10">
    <property type="entry name" value="Dihydrofolate Reductase, subunit A"/>
    <property type="match status" value="1"/>
</dbReference>